<dbReference type="EMBL" id="SNZK01000003">
    <property type="protein sequence ID" value="TDR54165.1"/>
    <property type="molecule type" value="Genomic_DNA"/>
</dbReference>
<dbReference type="Proteomes" id="UP000295558">
    <property type="component" value="Unassembled WGS sequence"/>
</dbReference>
<protein>
    <submittedName>
        <fullName evidence="1">GrpB-like predicted nucleotidyltransferase (UPF0157 family)</fullName>
    </submittedName>
</protein>
<dbReference type="AlphaFoldDB" id="A0A4R6ZP33"/>
<dbReference type="PANTHER" id="PTHR34822:SF1">
    <property type="entry name" value="GRPB FAMILY PROTEIN"/>
    <property type="match status" value="1"/>
</dbReference>
<organism evidence="1 2">
    <name type="scientific">Listeria rocourtiae</name>
    <dbReference type="NCBI Taxonomy" id="647910"/>
    <lineage>
        <taxon>Bacteria</taxon>
        <taxon>Bacillati</taxon>
        <taxon>Bacillota</taxon>
        <taxon>Bacilli</taxon>
        <taxon>Bacillales</taxon>
        <taxon>Listeriaceae</taxon>
        <taxon>Listeria</taxon>
    </lineage>
</organism>
<reference evidence="1 2" key="1">
    <citation type="submission" date="2019-03" db="EMBL/GenBank/DDBJ databases">
        <title>Genomic Encyclopedia of Type Strains, Phase III (KMG-III): the genomes of soil and plant-associated and newly described type strains.</title>
        <authorList>
            <person name="Whitman W."/>
        </authorList>
    </citation>
    <scope>NUCLEOTIDE SEQUENCE [LARGE SCALE GENOMIC DNA]</scope>
    <source>
        <strain evidence="1 2">CECT 7972</strain>
    </source>
</reference>
<dbReference type="SUPFAM" id="SSF81301">
    <property type="entry name" value="Nucleotidyltransferase"/>
    <property type="match status" value="1"/>
</dbReference>
<dbReference type="RefSeq" id="WP_036069133.1">
    <property type="nucleotide sequence ID" value="NZ_SNZK01000003.1"/>
</dbReference>
<dbReference type="Gene3D" id="3.30.460.10">
    <property type="entry name" value="Beta Polymerase, domain 2"/>
    <property type="match status" value="1"/>
</dbReference>
<dbReference type="STRING" id="1265846.PROCOU_01332"/>
<dbReference type="Pfam" id="PF04229">
    <property type="entry name" value="GrpB"/>
    <property type="match status" value="1"/>
</dbReference>
<dbReference type="InterPro" id="IPR007344">
    <property type="entry name" value="GrpB/CoaE"/>
</dbReference>
<evidence type="ECO:0000313" key="2">
    <source>
        <dbReference type="Proteomes" id="UP000295558"/>
    </source>
</evidence>
<sequence length="172" mass="20144">MIIKILEHDSNWAKMYSDEKVAIQQILQTELVASFHIGSTSVPNLKAKPIIDILLVVEDIVRLDTFAERFKELNYEVMGEFGMVGRRYYRKGGDQRTHQIHAFQADNLTEIGRHLLFRDFLRAHPTIRHKYGELKSSLADAYPNDIDAYCDGKDQFVKETEQKAIHWHWKNR</sequence>
<gene>
    <name evidence="1" type="ORF">DFP96_103265</name>
</gene>
<dbReference type="InterPro" id="IPR043519">
    <property type="entry name" value="NT_sf"/>
</dbReference>
<name>A0A4R6ZP33_9LIST</name>
<evidence type="ECO:0000313" key="1">
    <source>
        <dbReference type="EMBL" id="TDR54165.1"/>
    </source>
</evidence>
<proteinExistence type="predicted"/>
<keyword evidence="2" id="KW-1185">Reference proteome</keyword>
<comment type="caution">
    <text evidence="1">The sequence shown here is derived from an EMBL/GenBank/DDBJ whole genome shotgun (WGS) entry which is preliminary data.</text>
</comment>
<dbReference type="GO" id="GO:0016740">
    <property type="term" value="F:transferase activity"/>
    <property type="evidence" value="ECO:0007669"/>
    <property type="project" value="UniProtKB-KW"/>
</dbReference>
<accession>A0A4R6ZP33</accession>
<dbReference type="OrthoDB" id="9799092at2"/>
<keyword evidence="1" id="KW-0808">Transferase</keyword>
<dbReference type="PANTHER" id="PTHR34822">
    <property type="entry name" value="GRPB DOMAIN PROTEIN (AFU_ORTHOLOGUE AFUA_1G01530)"/>
    <property type="match status" value="1"/>
</dbReference>